<accession>A0A2Z7AXU0</accession>
<evidence type="ECO:0000256" key="7">
    <source>
        <dbReference type="SAM" id="MobiDB-lite"/>
    </source>
</evidence>
<name>A0A2Z7AXU0_9LAMI</name>
<evidence type="ECO:0000313" key="10">
    <source>
        <dbReference type="Proteomes" id="UP000250235"/>
    </source>
</evidence>
<dbReference type="PANTHER" id="PTHR45764">
    <property type="entry name" value="BZIP TRANSCRIPTION FACTOR 44"/>
    <property type="match status" value="1"/>
</dbReference>
<keyword evidence="5" id="KW-0539">Nucleus</keyword>
<dbReference type="InterPro" id="IPR004827">
    <property type="entry name" value="bZIP"/>
</dbReference>
<organism evidence="9 10">
    <name type="scientific">Dorcoceras hygrometricum</name>
    <dbReference type="NCBI Taxonomy" id="472368"/>
    <lineage>
        <taxon>Eukaryota</taxon>
        <taxon>Viridiplantae</taxon>
        <taxon>Streptophyta</taxon>
        <taxon>Embryophyta</taxon>
        <taxon>Tracheophyta</taxon>
        <taxon>Spermatophyta</taxon>
        <taxon>Magnoliopsida</taxon>
        <taxon>eudicotyledons</taxon>
        <taxon>Gunneridae</taxon>
        <taxon>Pentapetalae</taxon>
        <taxon>asterids</taxon>
        <taxon>lamiids</taxon>
        <taxon>Lamiales</taxon>
        <taxon>Gesneriaceae</taxon>
        <taxon>Didymocarpoideae</taxon>
        <taxon>Trichosporeae</taxon>
        <taxon>Loxocarpinae</taxon>
        <taxon>Dorcoceras</taxon>
    </lineage>
</organism>
<feature type="domain" description="BZIP" evidence="8">
    <location>
        <begin position="38"/>
        <end position="53"/>
    </location>
</feature>
<dbReference type="EMBL" id="KV011783">
    <property type="protein sequence ID" value="KZV26206.1"/>
    <property type="molecule type" value="Genomic_DNA"/>
</dbReference>
<dbReference type="GO" id="GO:0000976">
    <property type="term" value="F:transcription cis-regulatory region binding"/>
    <property type="evidence" value="ECO:0007669"/>
    <property type="project" value="TreeGrafter"/>
</dbReference>
<dbReference type="PANTHER" id="PTHR45764:SF76">
    <property type="entry name" value="OS02G0132500 PROTEIN"/>
    <property type="match status" value="1"/>
</dbReference>
<dbReference type="InterPro" id="IPR045314">
    <property type="entry name" value="bZIP_plant_GBF1"/>
</dbReference>
<dbReference type="SUPFAM" id="SSF57959">
    <property type="entry name" value="Leucine zipper domain"/>
    <property type="match status" value="1"/>
</dbReference>
<dbReference type="AlphaFoldDB" id="A0A2Z7AXU0"/>
<evidence type="ECO:0000256" key="5">
    <source>
        <dbReference type="ARBA" id="ARBA00023242"/>
    </source>
</evidence>
<protein>
    <submittedName>
        <fullName evidence="9">Ocs element-binding factor 1</fullName>
    </submittedName>
</protein>
<dbReference type="GO" id="GO:0046982">
    <property type="term" value="F:protein heterodimerization activity"/>
    <property type="evidence" value="ECO:0007669"/>
    <property type="project" value="UniProtKB-ARBA"/>
</dbReference>
<evidence type="ECO:0000256" key="1">
    <source>
        <dbReference type="ARBA" id="ARBA00004123"/>
    </source>
</evidence>
<feature type="coiled-coil region" evidence="6">
    <location>
        <begin position="86"/>
        <end position="113"/>
    </location>
</feature>
<feature type="region of interest" description="Disordered" evidence="7">
    <location>
        <begin position="25"/>
        <end position="53"/>
    </location>
</feature>
<gene>
    <name evidence="9" type="ORF">F511_28552</name>
</gene>
<dbReference type="Gene3D" id="1.20.5.170">
    <property type="match status" value="1"/>
</dbReference>
<dbReference type="PROSITE" id="PS00036">
    <property type="entry name" value="BZIP_BASIC"/>
    <property type="match status" value="1"/>
</dbReference>
<comment type="subcellular location">
    <subcellularLocation>
        <location evidence="1">Nucleus</location>
    </subcellularLocation>
</comment>
<dbReference type="GO" id="GO:0005634">
    <property type="term" value="C:nucleus"/>
    <property type="evidence" value="ECO:0007669"/>
    <property type="project" value="UniProtKB-SubCell"/>
</dbReference>
<sequence length="140" mass="15580">MDSASGISSNSSDWCTSDGVRISVSEENLQPMDHKKRKRMISNRESARRSRLRKQNHVNSLITLSAQLMEDKSQILTGLHMTTQLSQSVEAENAILKAQAAELSQRLRSLHEIAGFMSSGVRGFISVEQPACYMQNRLGS</sequence>
<dbReference type="InterPro" id="IPR046347">
    <property type="entry name" value="bZIP_sf"/>
</dbReference>
<keyword evidence="3" id="KW-0238">DNA-binding</keyword>
<dbReference type="Proteomes" id="UP000250235">
    <property type="component" value="Unassembled WGS sequence"/>
</dbReference>
<dbReference type="SMART" id="SM00338">
    <property type="entry name" value="BRLZ"/>
    <property type="match status" value="1"/>
</dbReference>
<keyword evidence="10" id="KW-1185">Reference proteome</keyword>
<evidence type="ECO:0000256" key="3">
    <source>
        <dbReference type="ARBA" id="ARBA00023125"/>
    </source>
</evidence>
<dbReference type="GO" id="GO:0003700">
    <property type="term" value="F:DNA-binding transcription factor activity"/>
    <property type="evidence" value="ECO:0007669"/>
    <property type="project" value="InterPro"/>
</dbReference>
<dbReference type="Pfam" id="PF00170">
    <property type="entry name" value="bZIP_1"/>
    <property type="match status" value="1"/>
</dbReference>
<dbReference type="CDD" id="cd14702">
    <property type="entry name" value="bZIP_plant_GBF1"/>
    <property type="match status" value="1"/>
</dbReference>
<evidence type="ECO:0000259" key="8">
    <source>
        <dbReference type="PROSITE" id="PS00036"/>
    </source>
</evidence>
<evidence type="ECO:0000256" key="6">
    <source>
        <dbReference type="SAM" id="Coils"/>
    </source>
</evidence>
<dbReference type="OrthoDB" id="551672at2759"/>
<reference evidence="9 10" key="1">
    <citation type="journal article" date="2015" name="Proc. Natl. Acad. Sci. U.S.A.">
        <title>The resurrection genome of Boea hygrometrica: A blueprint for survival of dehydration.</title>
        <authorList>
            <person name="Xiao L."/>
            <person name="Yang G."/>
            <person name="Zhang L."/>
            <person name="Yang X."/>
            <person name="Zhao S."/>
            <person name="Ji Z."/>
            <person name="Zhou Q."/>
            <person name="Hu M."/>
            <person name="Wang Y."/>
            <person name="Chen M."/>
            <person name="Xu Y."/>
            <person name="Jin H."/>
            <person name="Xiao X."/>
            <person name="Hu G."/>
            <person name="Bao F."/>
            <person name="Hu Y."/>
            <person name="Wan P."/>
            <person name="Li L."/>
            <person name="Deng X."/>
            <person name="Kuang T."/>
            <person name="Xiang C."/>
            <person name="Zhu J.K."/>
            <person name="Oliver M.J."/>
            <person name="He Y."/>
        </authorList>
    </citation>
    <scope>NUCLEOTIDE SEQUENCE [LARGE SCALE GENOMIC DNA]</scope>
    <source>
        <strain evidence="10">cv. XS01</strain>
    </source>
</reference>
<evidence type="ECO:0000256" key="2">
    <source>
        <dbReference type="ARBA" id="ARBA00023015"/>
    </source>
</evidence>
<dbReference type="GO" id="GO:0045893">
    <property type="term" value="P:positive regulation of DNA-templated transcription"/>
    <property type="evidence" value="ECO:0007669"/>
    <property type="project" value="TreeGrafter"/>
</dbReference>
<keyword evidence="2" id="KW-0805">Transcription regulation</keyword>
<keyword evidence="4" id="KW-0804">Transcription</keyword>
<evidence type="ECO:0000256" key="4">
    <source>
        <dbReference type="ARBA" id="ARBA00023163"/>
    </source>
</evidence>
<dbReference type="FunFam" id="1.20.5.170:FF:000020">
    <property type="entry name" value="BZIP transcription factor"/>
    <property type="match status" value="1"/>
</dbReference>
<keyword evidence="6" id="KW-0175">Coiled coil</keyword>
<proteinExistence type="predicted"/>
<evidence type="ECO:0000313" key="9">
    <source>
        <dbReference type="EMBL" id="KZV26206.1"/>
    </source>
</evidence>